<feature type="signal peptide" evidence="3">
    <location>
        <begin position="1"/>
        <end position="25"/>
    </location>
</feature>
<accession>A0A078AQE5</accession>
<sequence length="785" mass="91632">MIILQLLNSLGLFLASTLCKNSAQAIETQQEDVRVFSLLPHKVASNLRNLHYNVDNLMRDIEDKFGSHFKIFKLFWEILERNTFMLEKKENKDLLEPIRLFADLNKLKFYKDNLLKMIKQARAITVDVHPYLENDDDPNIRLFEEDNLRSYQQIRAFDEIKFLDQCEQQNLRIDISEIEFYIDEFECLCQEVKLIKSLTEQDLLPIYDTMTQLFDDQIEEYIERKETGLSMRELQAFYKIRTKILHSKISELNQLVENQNEDIRGTRGQYTDELLTLKDEVSELRQLQSHLEVLQQSADYYMTNGTNYGHNNNFMQDYEGNSFEKNIQLRASEATKSLYDKAKTKAIHQKNKLSTHSKGNGTQRVQLTQTSQTNLKNLVKKRSRKNSKNYDSTRQYVRSSTDDMTQNNKLQINCFDSRPTSQLSGGRGSLNLDNQPTTVNNSNRNSNLAINQYGYRNQNNSQNPFYSIEKELQRGKLGQVLIDQPMLENFFTQSPIHGSAAPKNKGQMFTSIDDFIRESAVNTNYNSQKKNENDDNYQQEEDDYIQDYNNPVMVTDFQTETRNSPVNNKMPKITLNSCEDQFGTFETTQYSTQNNNQRPSTNYMQLQRINELFGSDEQHNIHNDVMNNLNSDRSHRQIKSTVDEDIVDLLNNRPPSSSSQNDLERNMYLNESIDKIEERNNEDDADIDDNYDICTENYDIGFGHSNRTPNDKIVSVPHLKKMVSDRMTPEFKLNSDDFIKRDSRANSSSINEDGISPRLEGNHPQMSNMKKRIVRAFTVEEDIRD</sequence>
<feature type="coiled-coil region" evidence="1">
    <location>
        <begin position="249"/>
        <end position="297"/>
    </location>
</feature>
<organism evidence="4 5">
    <name type="scientific">Stylonychia lemnae</name>
    <name type="common">Ciliate</name>
    <dbReference type="NCBI Taxonomy" id="5949"/>
    <lineage>
        <taxon>Eukaryota</taxon>
        <taxon>Sar</taxon>
        <taxon>Alveolata</taxon>
        <taxon>Ciliophora</taxon>
        <taxon>Intramacronucleata</taxon>
        <taxon>Spirotrichea</taxon>
        <taxon>Stichotrichia</taxon>
        <taxon>Sporadotrichida</taxon>
        <taxon>Oxytrichidae</taxon>
        <taxon>Stylonychinae</taxon>
        <taxon>Stylonychia</taxon>
    </lineage>
</organism>
<evidence type="ECO:0000256" key="3">
    <source>
        <dbReference type="SAM" id="SignalP"/>
    </source>
</evidence>
<protein>
    <submittedName>
        <fullName evidence="4">Uncharacterized protein</fullName>
    </submittedName>
</protein>
<dbReference type="InParanoid" id="A0A078AQE5"/>
<evidence type="ECO:0000256" key="1">
    <source>
        <dbReference type="SAM" id="Coils"/>
    </source>
</evidence>
<dbReference type="Proteomes" id="UP000039865">
    <property type="component" value="Unassembled WGS sequence"/>
</dbReference>
<feature type="compositionally biased region" description="Basic residues" evidence="2">
    <location>
        <begin position="378"/>
        <end position="387"/>
    </location>
</feature>
<name>A0A078AQE5_STYLE</name>
<keyword evidence="5" id="KW-1185">Reference proteome</keyword>
<evidence type="ECO:0000313" key="5">
    <source>
        <dbReference type="Proteomes" id="UP000039865"/>
    </source>
</evidence>
<evidence type="ECO:0000256" key="2">
    <source>
        <dbReference type="SAM" id="MobiDB-lite"/>
    </source>
</evidence>
<feature type="compositionally biased region" description="Polar residues" evidence="2">
    <location>
        <begin position="389"/>
        <end position="411"/>
    </location>
</feature>
<evidence type="ECO:0000313" key="4">
    <source>
        <dbReference type="EMBL" id="CDW84645.1"/>
    </source>
</evidence>
<proteinExistence type="predicted"/>
<dbReference type="AlphaFoldDB" id="A0A078AQE5"/>
<feature type="chain" id="PRO_5001729559" evidence="3">
    <location>
        <begin position="26"/>
        <end position="785"/>
    </location>
</feature>
<dbReference type="EMBL" id="CCKQ01013025">
    <property type="protein sequence ID" value="CDW84645.1"/>
    <property type="molecule type" value="Genomic_DNA"/>
</dbReference>
<gene>
    <name evidence="4" type="primary">Contig5335.g5709</name>
    <name evidence="4" type="ORF">STYLEM_13711</name>
</gene>
<keyword evidence="1" id="KW-0175">Coiled coil</keyword>
<feature type="region of interest" description="Disordered" evidence="2">
    <location>
        <begin position="348"/>
        <end position="445"/>
    </location>
</feature>
<reference evidence="4 5" key="1">
    <citation type="submission" date="2014-06" db="EMBL/GenBank/DDBJ databases">
        <authorList>
            <person name="Swart Estienne"/>
        </authorList>
    </citation>
    <scope>NUCLEOTIDE SEQUENCE [LARGE SCALE GENOMIC DNA]</scope>
    <source>
        <strain evidence="4 5">130c</strain>
    </source>
</reference>
<feature type="region of interest" description="Disordered" evidence="2">
    <location>
        <begin position="742"/>
        <end position="764"/>
    </location>
</feature>
<feature type="compositionally biased region" description="Polar residues" evidence="2">
    <location>
        <begin position="356"/>
        <end position="376"/>
    </location>
</feature>
<keyword evidence="3" id="KW-0732">Signal</keyword>